<evidence type="ECO:0000313" key="2">
    <source>
        <dbReference type="EMBL" id="KMZ82468.1"/>
    </source>
</evidence>
<dbReference type="Pfam" id="PF05795">
    <property type="entry name" value="Plasmodium_Vir"/>
    <property type="match status" value="1"/>
</dbReference>
<organism evidence="2 3">
    <name type="scientific">Plasmodium vivax India VII</name>
    <dbReference type="NCBI Taxonomy" id="1077284"/>
    <lineage>
        <taxon>Eukaryota</taxon>
        <taxon>Sar</taxon>
        <taxon>Alveolata</taxon>
        <taxon>Apicomplexa</taxon>
        <taxon>Aconoidasida</taxon>
        <taxon>Haemosporida</taxon>
        <taxon>Plasmodiidae</taxon>
        <taxon>Plasmodium</taxon>
        <taxon>Plasmodium (Plasmodium)</taxon>
    </lineage>
</organism>
<evidence type="ECO:0000313" key="3">
    <source>
        <dbReference type="Proteomes" id="UP000053562"/>
    </source>
</evidence>
<accession>A0A0J9V8T8</accession>
<evidence type="ECO:0000256" key="1">
    <source>
        <dbReference type="SAM" id="MobiDB-lite"/>
    </source>
</evidence>
<protein>
    <recommendedName>
        <fullName evidence="4">Variable surface protein Vir7-like protein</fullName>
    </recommendedName>
</protein>
<name>A0A0J9V8T8_PLAVI</name>
<feature type="region of interest" description="Disordered" evidence="1">
    <location>
        <begin position="128"/>
        <end position="160"/>
    </location>
</feature>
<dbReference type="Proteomes" id="UP000053562">
    <property type="component" value="Unassembled WGS sequence"/>
</dbReference>
<gene>
    <name evidence="2" type="ORF">PVIIG_06231</name>
</gene>
<dbReference type="AlphaFoldDB" id="A0A0J9V8T8"/>
<dbReference type="InterPro" id="IPR008780">
    <property type="entry name" value="Plasmodium_Vir"/>
</dbReference>
<sequence>MIKGKKYVIDYDMKVKDIKKFKVIFDYSQDYDTYMEQLTQDSLKCTENYKNYLQNYVNSYKELQTECESEHNSYKYCDDFKKYISNKDPKHLSTRISKLKVIKEQSDQTKEDSTGEVEHTQLQRILREVPGSGGQLRPSGPHLDSSSNGMGITPSLSNGPPTTITSKSITAIASTAGFLVPSFLMYKVISIINIVI</sequence>
<evidence type="ECO:0008006" key="4">
    <source>
        <dbReference type="Google" id="ProtNLM"/>
    </source>
</evidence>
<proteinExistence type="predicted"/>
<dbReference type="EMBL" id="KQ234183">
    <property type="protein sequence ID" value="KMZ82468.1"/>
    <property type="molecule type" value="Genomic_DNA"/>
</dbReference>
<reference evidence="2 3" key="1">
    <citation type="submission" date="2011-08" db="EMBL/GenBank/DDBJ databases">
        <title>The Genome Sequence of Plasmodium vivax India VII.</title>
        <authorList>
            <consortium name="The Broad Institute Genome Sequencing Platform"/>
            <consortium name="The Broad Institute Genome Sequencing Center for Infectious Disease"/>
            <person name="Neafsey D."/>
            <person name="Carlton J."/>
            <person name="Barnwell J."/>
            <person name="Collins W."/>
            <person name="Escalante A."/>
            <person name="Mullikin J."/>
            <person name="Saul A."/>
            <person name="Guigo R."/>
            <person name="Camara F."/>
            <person name="Young S.K."/>
            <person name="Zeng Q."/>
            <person name="Gargeya S."/>
            <person name="Fitzgerald M."/>
            <person name="Haas B."/>
            <person name="Abouelleil A."/>
            <person name="Alvarado L."/>
            <person name="Arachchi H.M."/>
            <person name="Berlin A."/>
            <person name="Brown A."/>
            <person name="Chapman S.B."/>
            <person name="Chen Z."/>
            <person name="Dunbar C."/>
            <person name="Freedman E."/>
            <person name="Gearin G."/>
            <person name="Gellesch M."/>
            <person name="Goldberg J."/>
            <person name="Griggs A."/>
            <person name="Gujja S."/>
            <person name="Heiman D."/>
            <person name="Howarth C."/>
            <person name="Larson L."/>
            <person name="Lui A."/>
            <person name="MacDonald P.J.P."/>
            <person name="Montmayeur A."/>
            <person name="Murphy C."/>
            <person name="Neiman D."/>
            <person name="Pearson M."/>
            <person name="Priest M."/>
            <person name="Roberts A."/>
            <person name="Saif S."/>
            <person name="Shea T."/>
            <person name="Shenoy N."/>
            <person name="Sisk P."/>
            <person name="Stolte C."/>
            <person name="Sykes S."/>
            <person name="Wortman J."/>
            <person name="Nusbaum C."/>
            <person name="Birren B."/>
        </authorList>
    </citation>
    <scope>NUCLEOTIDE SEQUENCE [LARGE SCALE GENOMIC DNA]</scope>
    <source>
        <strain evidence="2 3">India VII</strain>
    </source>
</reference>
<feature type="compositionally biased region" description="Polar residues" evidence="1">
    <location>
        <begin position="144"/>
        <end position="160"/>
    </location>
</feature>